<accession>A0A1U7CZP0</accession>
<gene>
    <name evidence="1" type="ORF">Ga0080559_TMP532</name>
</gene>
<dbReference type="AlphaFoldDB" id="A0A1U7CZP0"/>
<proteinExistence type="predicted"/>
<organism evidence="1 2">
    <name type="scientific">Salipiger profundus</name>
    <dbReference type="NCBI Taxonomy" id="1229727"/>
    <lineage>
        <taxon>Bacteria</taxon>
        <taxon>Pseudomonadati</taxon>
        <taxon>Pseudomonadota</taxon>
        <taxon>Alphaproteobacteria</taxon>
        <taxon>Rhodobacterales</taxon>
        <taxon>Roseobacteraceae</taxon>
        <taxon>Salipiger</taxon>
    </lineage>
</organism>
<evidence type="ECO:0000313" key="2">
    <source>
        <dbReference type="Proteomes" id="UP000186559"/>
    </source>
</evidence>
<keyword evidence="2" id="KW-1185">Reference proteome</keyword>
<reference evidence="1 2" key="1">
    <citation type="submission" date="2016-03" db="EMBL/GenBank/DDBJ databases">
        <title>Deep-sea bacteria in the southern Pacific.</title>
        <authorList>
            <person name="Tang K."/>
        </authorList>
    </citation>
    <scope>NUCLEOTIDE SEQUENCE [LARGE SCALE GENOMIC DNA]</scope>
    <source>
        <strain evidence="1 2">JLT2016</strain>
    </source>
</reference>
<sequence length="37" mass="3991">MPSEFGATRSSVRLFVFANWSESDALTSPDCLSAPLT</sequence>
<dbReference type="STRING" id="1229727.Ga0080559_TMP532"/>
<name>A0A1U7CZP0_9RHOB</name>
<dbReference type="KEGG" id="tpro:Ga0080559_TMP532"/>
<protein>
    <submittedName>
        <fullName evidence="1">Uncharacterized protein</fullName>
    </submittedName>
</protein>
<dbReference type="EMBL" id="CP014796">
    <property type="protein sequence ID" value="APX21328.1"/>
    <property type="molecule type" value="Genomic_DNA"/>
</dbReference>
<dbReference type="Proteomes" id="UP000186559">
    <property type="component" value="Chromosome"/>
</dbReference>
<evidence type="ECO:0000313" key="1">
    <source>
        <dbReference type="EMBL" id="APX21328.1"/>
    </source>
</evidence>